<dbReference type="EMBL" id="JAHRIQ010038937">
    <property type="protein sequence ID" value="MEQ2234190.1"/>
    <property type="molecule type" value="Genomic_DNA"/>
</dbReference>
<proteinExistence type="predicted"/>
<evidence type="ECO:0000256" key="1">
    <source>
        <dbReference type="SAM" id="Phobius"/>
    </source>
</evidence>
<keyword evidence="3" id="KW-1185">Reference proteome</keyword>
<evidence type="ECO:0000313" key="3">
    <source>
        <dbReference type="Proteomes" id="UP001482620"/>
    </source>
</evidence>
<comment type="caution">
    <text evidence="2">The sequence shown here is derived from an EMBL/GenBank/DDBJ whole genome shotgun (WGS) entry which is preliminary data.</text>
</comment>
<keyword evidence="1" id="KW-1133">Transmembrane helix</keyword>
<feature type="transmembrane region" description="Helical" evidence="1">
    <location>
        <begin position="16"/>
        <end position="34"/>
    </location>
</feature>
<accession>A0ABV0TMS2</accession>
<evidence type="ECO:0000313" key="2">
    <source>
        <dbReference type="EMBL" id="MEQ2234190.1"/>
    </source>
</evidence>
<gene>
    <name evidence="2" type="ORF">ILYODFUR_029415</name>
</gene>
<organism evidence="2 3">
    <name type="scientific">Ilyodon furcidens</name>
    <name type="common">goldbreast splitfin</name>
    <dbReference type="NCBI Taxonomy" id="33524"/>
    <lineage>
        <taxon>Eukaryota</taxon>
        <taxon>Metazoa</taxon>
        <taxon>Chordata</taxon>
        <taxon>Craniata</taxon>
        <taxon>Vertebrata</taxon>
        <taxon>Euteleostomi</taxon>
        <taxon>Actinopterygii</taxon>
        <taxon>Neopterygii</taxon>
        <taxon>Teleostei</taxon>
        <taxon>Neoteleostei</taxon>
        <taxon>Acanthomorphata</taxon>
        <taxon>Ovalentaria</taxon>
        <taxon>Atherinomorphae</taxon>
        <taxon>Cyprinodontiformes</taxon>
        <taxon>Goodeidae</taxon>
        <taxon>Ilyodon</taxon>
    </lineage>
</organism>
<sequence>MYTFVCTPNALEAQKIALIFFIIMILNPGFFVRYKHYPHKALHYPHKEVLMLNQGEKNVLSQPGQNASPATDSLLSMSFFLHRLKRTGQVNPADEQWLHSH</sequence>
<dbReference type="Proteomes" id="UP001482620">
    <property type="component" value="Unassembled WGS sequence"/>
</dbReference>
<name>A0ABV0TMS2_9TELE</name>
<keyword evidence="1" id="KW-0812">Transmembrane</keyword>
<protein>
    <submittedName>
        <fullName evidence="2">Uncharacterized protein</fullName>
    </submittedName>
</protein>
<keyword evidence="1" id="KW-0472">Membrane</keyword>
<reference evidence="2 3" key="1">
    <citation type="submission" date="2021-06" db="EMBL/GenBank/DDBJ databases">
        <authorList>
            <person name="Palmer J.M."/>
        </authorList>
    </citation>
    <scope>NUCLEOTIDE SEQUENCE [LARGE SCALE GENOMIC DNA]</scope>
    <source>
        <strain evidence="3">if_2019</strain>
        <tissue evidence="2">Muscle</tissue>
    </source>
</reference>